<dbReference type="PROSITE" id="PS51257">
    <property type="entry name" value="PROKAR_LIPOPROTEIN"/>
    <property type="match status" value="1"/>
</dbReference>
<gene>
    <name evidence="1" type="primary">cas5_3</name>
    <name evidence="1" type="ORF">GALL_547430</name>
</gene>
<dbReference type="AlphaFoldDB" id="A0A1J5P8D7"/>
<protein>
    <submittedName>
        <fullName evidence="1">CRISPR-associated protein Cas5</fullName>
    </submittedName>
</protein>
<dbReference type="Gene3D" id="3.30.70.2660">
    <property type="match status" value="1"/>
</dbReference>
<accession>A0A1J5P8D7</accession>
<dbReference type="EMBL" id="MLJW01008758">
    <property type="protein sequence ID" value="OIQ63716.1"/>
    <property type="molecule type" value="Genomic_DNA"/>
</dbReference>
<reference evidence="1" key="1">
    <citation type="submission" date="2016-10" db="EMBL/GenBank/DDBJ databases">
        <title>Sequence of Gallionella enrichment culture.</title>
        <authorList>
            <person name="Poehlein A."/>
            <person name="Muehling M."/>
            <person name="Daniel R."/>
        </authorList>
    </citation>
    <scope>NUCLEOTIDE SEQUENCE</scope>
</reference>
<sequence length="218" mass="24052">MFARPDTGAAPISYPLPTWSACKAMFEAVVRGFFTGGTDPAAFFNPTSVEIWLPVRYEKYVVNYRGPLRKGSQISKDASYQLPATILVDVCFRVNGDCIPVGSSRSGCVNAAHALQEMFIRRLARGVSKYAPCLGWKEFLPTYFGPFRNHDIAPVSPVLQSDLNLALPAFLLSMWDAPVRGTYQPSFRELDVKGGVLRFPEVTVVNGKLHFGEVPDAD</sequence>
<evidence type="ECO:0000313" key="1">
    <source>
        <dbReference type="EMBL" id="OIQ63716.1"/>
    </source>
</evidence>
<name>A0A1J5P8D7_9ZZZZ</name>
<organism evidence="1">
    <name type="scientific">mine drainage metagenome</name>
    <dbReference type="NCBI Taxonomy" id="410659"/>
    <lineage>
        <taxon>unclassified sequences</taxon>
        <taxon>metagenomes</taxon>
        <taxon>ecological metagenomes</taxon>
    </lineage>
</organism>
<comment type="caution">
    <text evidence="1">The sequence shown here is derived from an EMBL/GenBank/DDBJ whole genome shotgun (WGS) entry which is preliminary data.</text>
</comment>
<proteinExistence type="predicted"/>